<sequence length="488" mass="55689">MSGRSSLLLRFVLLHSVTQRMIEPMQAGEYMSHLNTGNLDPFISMNLQLRGFGTKRSRRKKASEYFVSMFNLNSTAGSVFRAPLRVYKPNKEHPKREESLQTDDQNEHSKKGKYLLVLDASNVMHHGGDGLDVGNLLGFLHFLRDDFHCKEEDILVIIDFWVARKLGNNTLDNIRSFHKYTRVTRPGVAADVRIMQTAYAVKACIVSNDMFFDYCPFQVESSRMGSKTVHFNSSSHSLPAAAVGDKSMWYVSGEEWEWAYRHTYHFSKKQSCWRLFPSPNFEPGPISSLKTQDQAMSLDAAIRSLHDEDVDMAIEDELRNISLPEVQANRKSEKNLRKKSNRRLQKLARHFGGLWSQGQGHATKTNVTKQLYRELLRGGGEDEVKTDSRQQFINLGGSRIRLKSTRQKENNRNSEMDNIPEDNLHICLECGRIVCRQEQQTPFLCPSSHRNFNKSKFCSFVSEGNIANCKPGTGVLILSRLVSDAMQV</sequence>
<evidence type="ECO:0008006" key="5">
    <source>
        <dbReference type="Google" id="ProtNLM"/>
    </source>
</evidence>
<feature type="chain" id="PRO_5036192363" description="RNase NYN domain-containing protein" evidence="2">
    <location>
        <begin position="20"/>
        <end position="488"/>
    </location>
</feature>
<evidence type="ECO:0000313" key="4">
    <source>
        <dbReference type="EMBL" id="CAE2342404.1"/>
    </source>
</evidence>
<gene>
    <name evidence="3" type="ORF">GTHE00462_LOCUS40398</name>
    <name evidence="4" type="ORF">GTHE00462_LOCUS40400</name>
</gene>
<organism evidence="4">
    <name type="scientific">Guillardia theta</name>
    <name type="common">Cryptophyte</name>
    <name type="synonym">Cryptomonas phi</name>
    <dbReference type="NCBI Taxonomy" id="55529"/>
    <lineage>
        <taxon>Eukaryota</taxon>
        <taxon>Cryptophyceae</taxon>
        <taxon>Pyrenomonadales</taxon>
        <taxon>Geminigeraceae</taxon>
        <taxon>Guillardia</taxon>
    </lineage>
</organism>
<feature type="region of interest" description="Disordered" evidence="1">
    <location>
        <begin position="88"/>
        <end position="108"/>
    </location>
</feature>
<reference evidence="4" key="1">
    <citation type="submission" date="2021-01" db="EMBL/GenBank/DDBJ databases">
        <authorList>
            <person name="Corre E."/>
            <person name="Pelletier E."/>
            <person name="Niang G."/>
            <person name="Scheremetjew M."/>
            <person name="Finn R."/>
            <person name="Kale V."/>
            <person name="Holt S."/>
            <person name="Cochrane G."/>
            <person name="Meng A."/>
            <person name="Brown T."/>
            <person name="Cohen L."/>
        </authorList>
    </citation>
    <scope>NUCLEOTIDE SEQUENCE</scope>
    <source>
        <strain evidence="4">CCMP 2712</strain>
    </source>
</reference>
<feature type="signal peptide" evidence="2">
    <location>
        <begin position="1"/>
        <end position="19"/>
    </location>
</feature>
<feature type="compositionally biased region" description="Basic and acidic residues" evidence="1">
    <location>
        <begin position="89"/>
        <end position="108"/>
    </location>
</feature>
<proteinExistence type="predicted"/>
<dbReference type="AlphaFoldDB" id="A0A6U6E4F8"/>
<dbReference type="Gene3D" id="3.40.50.11980">
    <property type="match status" value="1"/>
</dbReference>
<dbReference type="EMBL" id="HBKN01051779">
    <property type="protein sequence ID" value="CAE2342402.1"/>
    <property type="molecule type" value="Transcribed_RNA"/>
</dbReference>
<evidence type="ECO:0000313" key="3">
    <source>
        <dbReference type="EMBL" id="CAE2342402.1"/>
    </source>
</evidence>
<dbReference type="EMBL" id="HBKN01051781">
    <property type="protein sequence ID" value="CAE2342404.1"/>
    <property type="molecule type" value="Transcribed_RNA"/>
</dbReference>
<evidence type="ECO:0000256" key="2">
    <source>
        <dbReference type="SAM" id="SignalP"/>
    </source>
</evidence>
<accession>A0A6U6E4F8</accession>
<protein>
    <recommendedName>
        <fullName evidence="5">RNase NYN domain-containing protein</fullName>
    </recommendedName>
</protein>
<name>A0A6U6E4F8_GUITH</name>
<keyword evidence="2" id="KW-0732">Signal</keyword>
<evidence type="ECO:0000256" key="1">
    <source>
        <dbReference type="SAM" id="MobiDB-lite"/>
    </source>
</evidence>